<dbReference type="AlphaFoldDB" id="A0A9P5NNE6"/>
<dbReference type="Proteomes" id="UP000724874">
    <property type="component" value="Unassembled WGS sequence"/>
</dbReference>
<gene>
    <name evidence="1" type="ORF">CPB84DRAFT_1154482</name>
</gene>
<accession>A0A9P5NNE6</accession>
<organism evidence="1 2">
    <name type="scientific">Gymnopilus junonius</name>
    <name type="common">Spectacular rustgill mushroom</name>
    <name type="synonym">Gymnopilus spectabilis subsp. junonius</name>
    <dbReference type="NCBI Taxonomy" id="109634"/>
    <lineage>
        <taxon>Eukaryota</taxon>
        <taxon>Fungi</taxon>
        <taxon>Dikarya</taxon>
        <taxon>Basidiomycota</taxon>
        <taxon>Agaricomycotina</taxon>
        <taxon>Agaricomycetes</taxon>
        <taxon>Agaricomycetidae</taxon>
        <taxon>Agaricales</taxon>
        <taxon>Agaricineae</taxon>
        <taxon>Hymenogastraceae</taxon>
        <taxon>Gymnopilus</taxon>
    </lineage>
</organism>
<protein>
    <submittedName>
        <fullName evidence="1">Uncharacterized protein</fullName>
    </submittedName>
</protein>
<name>A0A9P5NNE6_GYMJU</name>
<dbReference type="EMBL" id="JADNYJ010000054">
    <property type="protein sequence ID" value="KAF8898241.1"/>
    <property type="molecule type" value="Genomic_DNA"/>
</dbReference>
<evidence type="ECO:0000313" key="2">
    <source>
        <dbReference type="Proteomes" id="UP000724874"/>
    </source>
</evidence>
<reference evidence="1" key="1">
    <citation type="submission" date="2020-11" db="EMBL/GenBank/DDBJ databases">
        <authorList>
            <consortium name="DOE Joint Genome Institute"/>
            <person name="Ahrendt S."/>
            <person name="Riley R."/>
            <person name="Andreopoulos W."/>
            <person name="LaButti K."/>
            <person name="Pangilinan J."/>
            <person name="Ruiz-duenas F.J."/>
            <person name="Barrasa J.M."/>
            <person name="Sanchez-Garcia M."/>
            <person name="Camarero S."/>
            <person name="Miyauchi S."/>
            <person name="Serrano A."/>
            <person name="Linde D."/>
            <person name="Babiker R."/>
            <person name="Drula E."/>
            <person name="Ayuso-Fernandez I."/>
            <person name="Pacheco R."/>
            <person name="Padilla G."/>
            <person name="Ferreira P."/>
            <person name="Barriuso J."/>
            <person name="Kellner H."/>
            <person name="Castanera R."/>
            <person name="Alfaro M."/>
            <person name="Ramirez L."/>
            <person name="Pisabarro A.G."/>
            <person name="Kuo A."/>
            <person name="Tritt A."/>
            <person name="Lipzen A."/>
            <person name="He G."/>
            <person name="Yan M."/>
            <person name="Ng V."/>
            <person name="Cullen D."/>
            <person name="Martin F."/>
            <person name="Rosso M.-N."/>
            <person name="Henrissat B."/>
            <person name="Hibbett D."/>
            <person name="Martinez A.T."/>
            <person name="Grigoriev I.V."/>
        </authorList>
    </citation>
    <scope>NUCLEOTIDE SEQUENCE</scope>
    <source>
        <strain evidence="1">AH 44721</strain>
    </source>
</reference>
<proteinExistence type="predicted"/>
<sequence>MAFRCKDNPYYPSSLMEFALWLNPSCCPFDITHLKGLKITVWNFPPVSEINEVLKLCSQGLEYLELLGPSLSPATSSRFLSKNSEAIWTSPCPRINLGAMQNLREVKIYGYIRYVHGQNHIYESTIPFLFDVLRTLPQPKDGLPILRLVLMLHIHDIGIGSLQWSKVLTGILSQNDSGPRFAACSLRLRLFQMEKEIDVSVSDVSDILDRDEDLRSLRKNGFLTYIPPKWQDIPHDQVI</sequence>
<keyword evidence="2" id="KW-1185">Reference proteome</keyword>
<comment type="caution">
    <text evidence="1">The sequence shown here is derived from an EMBL/GenBank/DDBJ whole genome shotgun (WGS) entry which is preliminary data.</text>
</comment>
<evidence type="ECO:0000313" key="1">
    <source>
        <dbReference type="EMBL" id="KAF8898241.1"/>
    </source>
</evidence>